<accession>A0ABW1JDY0</accession>
<evidence type="ECO:0000313" key="4">
    <source>
        <dbReference type="Proteomes" id="UP001596189"/>
    </source>
</evidence>
<dbReference type="PANTHER" id="PTHR43975:SF2">
    <property type="entry name" value="EG:BACR7A4.14 PROTEIN-RELATED"/>
    <property type="match status" value="1"/>
</dbReference>
<dbReference type="CDD" id="cd05233">
    <property type="entry name" value="SDR_c"/>
    <property type="match status" value="1"/>
</dbReference>
<name>A0ABW1JDY0_9ACTN</name>
<dbReference type="PROSITE" id="PS00061">
    <property type="entry name" value="ADH_SHORT"/>
    <property type="match status" value="1"/>
</dbReference>
<dbReference type="SMART" id="SM00822">
    <property type="entry name" value="PKS_KR"/>
    <property type="match status" value="1"/>
</dbReference>
<gene>
    <name evidence="3" type="ORF">ACFQDO_10160</name>
</gene>
<dbReference type="PRINTS" id="PR00080">
    <property type="entry name" value="SDRFAMILY"/>
</dbReference>
<evidence type="ECO:0000256" key="1">
    <source>
        <dbReference type="ARBA" id="ARBA00006484"/>
    </source>
</evidence>
<evidence type="ECO:0000259" key="2">
    <source>
        <dbReference type="SMART" id="SM00822"/>
    </source>
</evidence>
<dbReference type="Gene3D" id="3.40.50.720">
    <property type="entry name" value="NAD(P)-binding Rossmann-like Domain"/>
    <property type="match status" value="1"/>
</dbReference>
<dbReference type="RefSeq" id="WP_345716288.1">
    <property type="nucleotide sequence ID" value="NZ_BAABFP010000004.1"/>
</dbReference>
<dbReference type="InterPro" id="IPR020904">
    <property type="entry name" value="Sc_DH/Rdtase_CS"/>
</dbReference>
<organism evidence="3 4">
    <name type="scientific">Angustibacter luteus</name>
    <dbReference type="NCBI Taxonomy" id="658456"/>
    <lineage>
        <taxon>Bacteria</taxon>
        <taxon>Bacillati</taxon>
        <taxon>Actinomycetota</taxon>
        <taxon>Actinomycetes</taxon>
        <taxon>Kineosporiales</taxon>
        <taxon>Kineosporiaceae</taxon>
    </lineage>
</organism>
<comment type="similarity">
    <text evidence="1">Belongs to the short-chain dehydrogenases/reductases (SDR) family.</text>
</comment>
<evidence type="ECO:0000313" key="3">
    <source>
        <dbReference type="EMBL" id="MFC6007491.1"/>
    </source>
</evidence>
<reference evidence="4" key="1">
    <citation type="journal article" date="2019" name="Int. J. Syst. Evol. Microbiol.">
        <title>The Global Catalogue of Microorganisms (GCM) 10K type strain sequencing project: providing services to taxonomists for standard genome sequencing and annotation.</title>
        <authorList>
            <consortium name="The Broad Institute Genomics Platform"/>
            <consortium name="The Broad Institute Genome Sequencing Center for Infectious Disease"/>
            <person name="Wu L."/>
            <person name="Ma J."/>
        </authorList>
    </citation>
    <scope>NUCLEOTIDE SEQUENCE [LARGE SCALE GENOMIC DNA]</scope>
    <source>
        <strain evidence="4">KACC 14249</strain>
    </source>
</reference>
<dbReference type="InterPro" id="IPR036291">
    <property type="entry name" value="NAD(P)-bd_dom_sf"/>
</dbReference>
<dbReference type="PRINTS" id="PR00081">
    <property type="entry name" value="GDHRDH"/>
</dbReference>
<dbReference type="SUPFAM" id="SSF51735">
    <property type="entry name" value="NAD(P)-binding Rossmann-fold domains"/>
    <property type="match status" value="1"/>
</dbReference>
<feature type="domain" description="Ketoreductase" evidence="2">
    <location>
        <begin position="13"/>
        <end position="197"/>
    </location>
</feature>
<dbReference type="PANTHER" id="PTHR43975">
    <property type="entry name" value="ZGC:101858"/>
    <property type="match status" value="1"/>
</dbReference>
<dbReference type="GO" id="GO:0016491">
    <property type="term" value="F:oxidoreductase activity"/>
    <property type="evidence" value="ECO:0007669"/>
    <property type="project" value="UniProtKB-KW"/>
</dbReference>
<keyword evidence="3" id="KW-0560">Oxidoreductase</keyword>
<proteinExistence type="inferred from homology"/>
<comment type="caution">
    <text evidence="3">The sequence shown here is derived from an EMBL/GenBank/DDBJ whole genome shotgun (WGS) entry which is preliminary data.</text>
</comment>
<sequence>MSAPSGNGGTAAPVTLVSGAGTGIGAAVATAAAALGHRVVVCGRRAQPLDVVAAQARTAGLPGEVVPVVADVSVPGDVERLVADVVVRYGRLDHVVLNAGVMRSGTILDTGPAEWDEVIRGNLTSAYLLARAALPHLRDVGGSLVGVSSIAALRASAGAAAYATSKAALTMLVQSIAVDFGPVGVRANVVCPGWVRTEMADEEMREFGEGAGLDRAAAYEQVTTLVPQRRPALPAEVAAAVLWLLGPQASYVNGAVLTVDGGTTLVDAGTVAFDFRLSARDG</sequence>
<dbReference type="EMBL" id="JBHSRD010000003">
    <property type="protein sequence ID" value="MFC6007491.1"/>
    <property type="molecule type" value="Genomic_DNA"/>
</dbReference>
<dbReference type="Proteomes" id="UP001596189">
    <property type="component" value="Unassembled WGS sequence"/>
</dbReference>
<dbReference type="InterPro" id="IPR057326">
    <property type="entry name" value="KR_dom"/>
</dbReference>
<dbReference type="InterPro" id="IPR002347">
    <property type="entry name" value="SDR_fam"/>
</dbReference>
<dbReference type="Pfam" id="PF13561">
    <property type="entry name" value="adh_short_C2"/>
    <property type="match status" value="1"/>
</dbReference>
<protein>
    <submittedName>
        <fullName evidence="3">SDR family NAD(P)-dependent oxidoreductase</fullName>
        <ecNumber evidence="3">1.1.1.-</ecNumber>
    </submittedName>
</protein>
<dbReference type="EC" id="1.1.1.-" evidence="3"/>
<keyword evidence="4" id="KW-1185">Reference proteome</keyword>